<dbReference type="GO" id="GO:0008235">
    <property type="term" value="F:metalloexopeptidase activity"/>
    <property type="evidence" value="ECO:0007669"/>
    <property type="project" value="InterPro"/>
</dbReference>
<dbReference type="PANTHER" id="PTHR12147">
    <property type="entry name" value="METALLOPEPTIDASE M28 FAMILY MEMBER"/>
    <property type="match status" value="1"/>
</dbReference>
<dbReference type="SUPFAM" id="SSF52025">
    <property type="entry name" value="PA domain"/>
    <property type="match status" value="1"/>
</dbReference>
<dbReference type="RefSeq" id="WP_127802670.1">
    <property type="nucleotide sequence ID" value="NZ_SACY01000002.1"/>
</dbReference>
<name>A0A437PTB5_9BACT</name>
<dbReference type="InterPro" id="IPR045175">
    <property type="entry name" value="M28_fam"/>
</dbReference>
<comment type="caution">
    <text evidence="3">The sequence shown here is derived from an EMBL/GenBank/DDBJ whole genome shotgun (WGS) entry which is preliminary data.</text>
</comment>
<sequence length="528" mass="58756">MKKFSLFLLVFCAGFGLFAQDLAVQYAATIKAKDLEKHLTFIASDSLKGRNTGSKEQWVAAQYIANHFKSVGLAPVNGSYFQKVDLVNRAWTKVELQSKGKTFAYLKDFMANALAPVAANSKFKVNFIGFGIQKEGFQDFKGLKAKGNLLLAFEGEAKDANGNYVLSGTKDPSAFGKGDGWKEKMKYAKEAGAKGLILITDRDEVAFGNFVRQRQVMAQRFGNERMVFTEDTKDASAEFPVLVISTDMAAQLLGTDAKTLLAFKAQLGTEKKSIASKFNPSSIEVTIERSEKPVDTYNVVGFLEGTDKKDEVIVVTAHYDHIGISFDGQINNGANDDGSGTVTVMELAEAFGKAAAEGKKPRRSILFMTVTGEEKGLLGSEYYSRHPLFPLANTVCDLNIDMVGRDDDEHVGKPDFIYVIGSDKLSSHLHQIMEDQNKKHTGLDLDYRFNDPNDVNRFYYRSDHYNFAKHGVPVAFFFNGVHADYHQPTDDVDKIEFEKAQKVGRLVFYMAWDIANREQRLPVDSNKP</sequence>
<evidence type="ECO:0000259" key="2">
    <source>
        <dbReference type="Pfam" id="PF04389"/>
    </source>
</evidence>
<organism evidence="3 4">
    <name type="scientific">Sandaracinomonas limnophila</name>
    <dbReference type="NCBI Taxonomy" id="1862386"/>
    <lineage>
        <taxon>Bacteria</taxon>
        <taxon>Pseudomonadati</taxon>
        <taxon>Bacteroidota</taxon>
        <taxon>Cytophagia</taxon>
        <taxon>Cytophagales</taxon>
        <taxon>Flectobacillaceae</taxon>
        <taxon>Sandaracinomonas</taxon>
    </lineage>
</organism>
<gene>
    <name evidence="3" type="ORF">EOJ36_03610</name>
</gene>
<dbReference type="EMBL" id="SACY01000002">
    <property type="protein sequence ID" value="RVU25515.1"/>
    <property type="molecule type" value="Genomic_DNA"/>
</dbReference>
<protein>
    <submittedName>
        <fullName evidence="3">M28 family peptidase</fullName>
    </submittedName>
</protein>
<feature type="domain" description="Peptidase M28" evidence="2">
    <location>
        <begin position="298"/>
        <end position="509"/>
    </location>
</feature>
<dbReference type="Gene3D" id="3.40.630.10">
    <property type="entry name" value="Zn peptidases"/>
    <property type="match status" value="2"/>
</dbReference>
<dbReference type="Proteomes" id="UP000282832">
    <property type="component" value="Unassembled WGS sequence"/>
</dbReference>
<feature type="signal peptide" evidence="1">
    <location>
        <begin position="1"/>
        <end position="19"/>
    </location>
</feature>
<dbReference type="InterPro" id="IPR046450">
    <property type="entry name" value="PA_dom_sf"/>
</dbReference>
<feature type="chain" id="PRO_5019288017" evidence="1">
    <location>
        <begin position="20"/>
        <end position="528"/>
    </location>
</feature>
<proteinExistence type="predicted"/>
<dbReference type="PANTHER" id="PTHR12147:SF26">
    <property type="entry name" value="PEPTIDASE M28 DOMAIN-CONTAINING PROTEIN"/>
    <property type="match status" value="1"/>
</dbReference>
<dbReference type="InterPro" id="IPR007484">
    <property type="entry name" value="Peptidase_M28"/>
</dbReference>
<dbReference type="GO" id="GO:0006508">
    <property type="term" value="P:proteolysis"/>
    <property type="evidence" value="ECO:0007669"/>
    <property type="project" value="InterPro"/>
</dbReference>
<dbReference type="AlphaFoldDB" id="A0A437PTB5"/>
<dbReference type="SUPFAM" id="SSF53187">
    <property type="entry name" value="Zn-dependent exopeptidases"/>
    <property type="match status" value="1"/>
</dbReference>
<dbReference type="Pfam" id="PF04389">
    <property type="entry name" value="Peptidase_M28"/>
    <property type="match status" value="1"/>
</dbReference>
<accession>A0A437PTB5</accession>
<evidence type="ECO:0000313" key="3">
    <source>
        <dbReference type="EMBL" id="RVU25515.1"/>
    </source>
</evidence>
<reference evidence="3 4" key="1">
    <citation type="submission" date="2019-01" db="EMBL/GenBank/DDBJ databases">
        <authorList>
            <person name="Chen W.-M."/>
        </authorList>
    </citation>
    <scope>NUCLEOTIDE SEQUENCE [LARGE SCALE GENOMIC DNA]</scope>
    <source>
        <strain evidence="3 4">FSY-15</strain>
    </source>
</reference>
<evidence type="ECO:0000313" key="4">
    <source>
        <dbReference type="Proteomes" id="UP000282832"/>
    </source>
</evidence>
<dbReference type="OrthoDB" id="1521787at2"/>
<evidence type="ECO:0000256" key="1">
    <source>
        <dbReference type="SAM" id="SignalP"/>
    </source>
</evidence>
<keyword evidence="4" id="KW-1185">Reference proteome</keyword>
<keyword evidence="1" id="KW-0732">Signal</keyword>